<comment type="caution">
    <text evidence="4">The sequence shown here is derived from an EMBL/GenBank/DDBJ whole genome shotgun (WGS) entry which is preliminary data.</text>
</comment>
<protein>
    <submittedName>
        <fullName evidence="4">TetR/AcrR family transcriptional regulator</fullName>
    </submittedName>
</protein>
<dbReference type="Pfam" id="PF00440">
    <property type="entry name" value="TetR_N"/>
    <property type="match status" value="1"/>
</dbReference>
<gene>
    <name evidence="4" type="ORF">EDM22_18795</name>
</gene>
<dbReference type="InterPro" id="IPR001647">
    <property type="entry name" value="HTH_TetR"/>
</dbReference>
<keyword evidence="5" id="KW-1185">Reference proteome</keyword>
<evidence type="ECO:0000256" key="2">
    <source>
        <dbReference type="PROSITE-ProRule" id="PRU00335"/>
    </source>
</evidence>
<dbReference type="GO" id="GO:0003700">
    <property type="term" value="F:DNA-binding transcription factor activity"/>
    <property type="evidence" value="ECO:0007669"/>
    <property type="project" value="TreeGrafter"/>
</dbReference>
<accession>A0A3M7ZWJ6</accession>
<dbReference type="PRINTS" id="PR00455">
    <property type="entry name" value="HTHTETR"/>
</dbReference>
<sequence>MNAKSDRIPADERRVQILDAAVEVFGRYGYAAATTDRVAKGAGISQPYVVRMFGTKEQLFIETLGHTLARLLRTFRAALAEADAEGLSAEARLGAAYLELVGDRGVLLTLLHGFMMGADPAIGPVARGGFFEVYRMLRQEAGFTPEQARSFLAEGMLINTLIGLDVRPTDDLATAELLACTFGDDVPESFERSIA</sequence>
<dbReference type="Proteomes" id="UP000275048">
    <property type="component" value="Unassembled WGS sequence"/>
</dbReference>
<dbReference type="GO" id="GO:0000976">
    <property type="term" value="F:transcription cis-regulatory region binding"/>
    <property type="evidence" value="ECO:0007669"/>
    <property type="project" value="TreeGrafter"/>
</dbReference>
<dbReference type="InterPro" id="IPR009057">
    <property type="entry name" value="Homeodomain-like_sf"/>
</dbReference>
<proteinExistence type="predicted"/>
<dbReference type="EMBL" id="RHHB01000075">
    <property type="protein sequence ID" value="RNB43370.1"/>
    <property type="molecule type" value="Genomic_DNA"/>
</dbReference>
<feature type="domain" description="HTH tetR-type" evidence="3">
    <location>
        <begin position="11"/>
        <end position="71"/>
    </location>
</feature>
<dbReference type="OrthoDB" id="3691941at2"/>
<dbReference type="Gene3D" id="1.10.357.10">
    <property type="entry name" value="Tetracycline Repressor, domain 2"/>
    <property type="match status" value="1"/>
</dbReference>
<organism evidence="4 5">
    <name type="scientific">Agromyces tardus</name>
    <dbReference type="NCBI Taxonomy" id="2583849"/>
    <lineage>
        <taxon>Bacteria</taxon>
        <taxon>Bacillati</taxon>
        <taxon>Actinomycetota</taxon>
        <taxon>Actinomycetes</taxon>
        <taxon>Micrococcales</taxon>
        <taxon>Microbacteriaceae</taxon>
        <taxon>Agromyces</taxon>
    </lineage>
</organism>
<keyword evidence="1 2" id="KW-0238">DNA-binding</keyword>
<name>A0A3M7ZWJ6_9MICO</name>
<evidence type="ECO:0000313" key="5">
    <source>
        <dbReference type="Proteomes" id="UP000275048"/>
    </source>
</evidence>
<dbReference type="PROSITE" id="PS50977">
    <property type="entry name" value="HTH_TETR_2"/>
    <property type="match status" value="1"/>
</dbReference>
<feature type="DNA-binding region" description="H-T-H motif" evidence="2">
    <location>
        <begin position="34"/>
        <end position="53"/>
    </location>
</feature>
<dbReference type="RefSeq" id="WP_122938610.1">
    <property type="nucleotide sequence ID" value="NZ_JBHSNT010000045.1"/>
</dbReference>
<reference evidence="4 5" key="1">
    <citation type="submission" date="2018-10" db="EMBL/GenBank/DDBJ databases">
        <title>Isolation, diversity and antibacterial activity of antinobacteria from the wheat rhizosphere soil.</title>
        <authorList>
            <person name="Sun T."/>
        </authorList>
    </citation>
    <scope>NUCLEOTIDE SEQUENCE [LARGE SCALE GENOMIC DNA]</scope>
    <source>
        <strain evidence="4 5">SJ-23</strain>
    </source>
</reference>
<dbReference type="PANTHER" id="PTHR30055:SF146">
    <property type="entry name" value="HTH-TYPE TRANSCRIPTIONAL DUAL REGULATOR CECR"/>
    <property type="match status" value="1"/>
</dbReference>
<dbReference type="SUPFAM" id="SSF46689">
    <property type="entry name" value="Homeodomain-like"/>
    <property type="match status" value="1"/>
</dbReference>
<evidence type="ECO:0000313" key="4">
    <source>
        <dbReference type="EMBL" id="RNB43370.1"/>
    </source>
</evidence>
<dbReference type="AlphaFoldDB" id="A0A3M7ZWJ6"/>
<dbReference type="InterPro" id="IPR050109">
    <property type="entry name" value="HTH-type_TetR-like_transc_reg"/>
</dbReference>
<evidence type="ECO:0000259" key="3">
    <source>
        <dbReference type="PROSITE" id="PS50977"/>
    </source>
</evidence>
<dbReference type="PANTHER" id="PTHR30055">
    <property type="entry name" value="HTH-TYPE TRANSCRIPTIONAL REGULATOR RUTR"/>
    <property type="match status" value="1"/>
</dbReference>
<evidence type="ECO:0000256" key="1">
    <source>
        <dbReference type="ARBA" id="ARBA00023125"/>
    </source>
</evidence>